<dbReference type="InterPro" id="IPR011545">
    <property type="entry name" value="DEAD/DEAH_box_helicase_dom"/>
</dbReference>
<dbReference type="Pfam" id="PF00271">
    <property type="entry name" value="Helicase_C"/>
    <property type="match status" value="1"/>
</dbReference>
<evidence type="ECO:0000259" key="14">
    <source>
        <dbReference type="PROSITE" id="PS51194"/>
    </source>
</evidence>
<evidence type="ECO:0000259" key="13">
    <source>
        <dbReference type="PROSITE" id="PS51192"/>
    </source>
</evidence>
<keyword evidence="17" id="KW-1185">Reference proteome</keyword>
<evidence type="ECO:0000256" key="7">
    <source>
        <dbReference type="ARBA" id="ARBA00038437"/>
    </source>
</evidence>
<evidence type="ECO:0000256" key="8">
    <source>
        <dbReference type="ARBA" id="ARBA00047984"/>
    </source>
</evidence>
<evidence type="ECO:0000256" key="5">
    <source>
        <dbReference type="ARBA" id="ARBA00022806"/>
    </source>
</evidence>
<dbReference type="InterPro" id="IPR027417">
    <property type="entry name" value="P-loop_NTPase"/>
</dbReference>
<dbReference type="OrthoDB" id="9805696at2"/>
<dbReference type="Gene3D" id="3.40.50.300">
    <property type="entry name" value="P-loop containing nucleotide triphosphate hydrolases"/>
    <property type="match status" value="2"/>
</dbReference>
<dbReference type="SUPFAM" id="SSF52540">
    <property type="entry name" value="P-loop containing nucleoside triphosphate hydrolases"/>
    <property type="match status" value="1"/>
</dbReference>
<dbReference type="Proteomes" id="UP000198926">
    <property type="component" value="Unassembled WGS sequence"/>
</dbReference>
<accession>A0A1I6LUC2</accession>
<dbReference type="CDD" id="cd18787">
    <property type="entry name" value="SF2_C_DEAD"/>
    <property type="match status" value="1"/>
</dbReference>
<sequence length="485" mass="53251">MTKFSDLNLAPKVLKAVAETGYETPTPIQAGAIPPALEGRDVLGIAQTGTGKTASFTLPMITLLGRGRARARMPRSLVLAPTRELAAQVAENFDAYAKYTKLSRALLIGGTSFKDQDAIIDKGVDVLIATPGRLLDHLERGKLILTDVKVMVVDEADRMLDMGFIPDIEEIFKRTPFTRQTLFFSATMAPEIERITNTFLSNPAKIEVARAATTNDNIKQGVVVFKAADRRKEASQKRALLRALIDQEGEACTNAIIFCNRKSDVDIVAKSLNKYGYQAAPIHGDLDQSHRTRTLDKFRDGDLRFLVASDVAARGLDIPNVSHVFNFDVPSHAEDYVHRIGRTGRAGRKGTAVMIAIPRDDKYLEAVEDLVKQTIPRMDNPLKQEKAAPHSDDSAKSDEKPKRSRGRRKQDDAPAKEAASSPAAEDAPAQDKPKAAAKPQHDDKPKQDRGNRGRNRGRNDRDVVGLGDDVPAFLAKSFAERAKDK</sequence>
<dbReference type="InterPro" id="IPR014014">
    <property type="entry name" value="RNA_helicase_DEAD_Q_motif"/>
</dbReference>
<keyword evidence="5 11" id="KW-0347">Helicase</keyword>
<dbReference type="InterPro" id="IPR044742">
    <property type="entry name" value="DEAD/DEAH_RhlB"/>
</dbReference>
<dbReference type="Pfam" id="PF00270">
    <property type="entry name" value="DEAD"/>
    <property type="match status" value="1"/>
</dbReference>
<evidence type="ECO:0000256" key="10">
    <source>
        <dbReference type="PROSITE-ProRule" id="PRU00552"/>
    </source>
</evidence>
<dbReference type="GO" id="GO:0042255">
    <property type="term" value="P:ribosome assembly"/>
    <property type="evidence" value="ECO:0007669"/>
    <property type="project" value="UniProtKB-ARBA"/>
</dbReference>
<evidence type="ECO:0000256" key="9">
    <source>
        <dbReference type="ARBA" id="ARBA00074363"/>
    </source>
</evidence>
<evidence type="ECO:0000313" key="16">
    <source>
        <dbReference type="EMBL" id="SFS06996.1"/>
    </source>
</evidence>
<dbReference type="FunFam" id="3.40.50.300:FF:000108">
    <property type="entry name" value="ATP-dependent RNA helicase RhlE"/>
    <property type="match status" value="1"/>
</dbReference>
<dbReference type="PROSITE" id="PS51195">
    <property type="entry name" value="Q_MOTIF"/>
    <property type="match status" value="1"/>
</dbReference>
<keyword evidence="2" id="KW-0963">Cytoplasm</keyword>
<dbReference type="EC" id="3.6.4.13" evidence="1"/>
<proteinExistence type="inferred from homology"/>
<dbReference type="PROSITE" id="PS51192">
    <property type="entry name" value="HELICASE_ATP_BIND_1"/>
    <property type="match status" value="1"/>
</dbReference>
<protein>
    <recommendedName>
        <fullName evidence="9">DEAD-box ATP-dependent RNA helicase RhpA</fullName>
        <ecNumber evidence="1">3.6.4.13</ecNumber>
    </recommendedName>
</protein>
<dbReference type="PROSITE" id="PS51194">
    <property type="entry name" value="HELICASE_CTER"/>
    <property type="match status" value="1"/>
</dbReference>
<organism evidence="16 17">
    <name type="scientific">Yoonia litorea</name>
    <dbReference type="NCBI Taxonomy" id="1123755"/>
    <lineage>
        <taxon>Bacteria</taxon>
        <taxon>Pseudomonadati</taxon>
        <taxon>Pseudomonadota</taxon>
        <taxon>Alphaproteobacteria</taxon>
        <taxon>Rhodobacterales</taxon>
        <taxon>Paracoccaceae</taxon>
        <taxon>Yoonia</taxon>
    </lineage>
</organism>
<dbReference type="InterPro" id="IPR001650">
    <property type="entry name" value="Helicase_C-like"/>
</dbReference>
<dbReference type="CDD" id="cd00268">
    <property type="entry name" value="DEADc"/>
    <property type="match status" value="1"/>
</dbReference>
<dbReference type="InterPro" id="IPR050079">
    <property type="entry name" value="DEAD_box_RNA_helicase"/>
</dbReference>
<evidence type="ECO:0000256" key="3">
    <source>
        <dbReference type="ARBA" id="ARBA00022741"/>
    </source>
</evidence>
<feature type="domain" description="DEAD-box RNA helicase Q" evidence="15">
    <location>
        <begin position="2"/>
        <end position="30"/>
    </location>
</feature>
<comment type="similarity">
    <text evidence="7 11">Belongs to the DEAD box helicase family.</text>
</comment>
<dbReference type="SMART" id="SM00490">
    <property type="entry name" value="HELICc"/>
    <property type="match status" value="1"/>
</dbReference>
<gene>
    <name evidence="16" type="ORF">SAMN05444714_0898</name>
</gene>
<dbReference type="RefSeq" id="WP_090204460.1">
    <property type="nucleotide sequence ID" value="NZ_FOZM01000001.1"/>
</dbReference>
<feature type="short sequence motif" description="Q motif" evidence="10">
    <location>
        <begin position="2"/>
        <end position="30"/>
    </location>
</feature>
<dbReference type="GO" id="GO:0003676">
    <property type="term" value="F:nucleic acid binding"/>
    <property type="evidence" value="ECO:0007669"/>
    <property type="project" value="InterPro"/>
</dbReference>
<dbReference type="PANTHER" id="PTHR47959:SF13">
    <property type="entry name" value="ATP-DEPENDENT RNA HELICASE RHLE"/>
    <property type="match status" value="1"/>
</dbReference>
<dbReference type="STRING" id="1123755.SAMN05444714_0898"/>
<feature type="domain" description="Helicase ATP-binding" evidence="13">
    <location>
        <begin position="33"/>
        <end position="206"/>
    </location>
</feature>
<keyword evidence="6 11" id="KW-0067">ATP-binding</keyword>
<evidence type="ECO:0000256" key="12">
    <source>
        <dbReference type="SAM" id="MobiDB-lite"/>
    </source>
</evidence>
<dbReference type="AlphaFoldDB" id="A0A1I6LUC2"/>
<feature type="compositionally biased region" description="Basic and acidic residues" evidence="12">
    <location>
        <begin position="429"/>
        <end position="463"/>
    </location>
</feature>
<dbReference type="InterPro" id="IPR000629">
    <property type="entry name" value="RNA-helicase_DEAD-box_CS"/>
</dbReference>
<dbReference type="GO" id="GO:0005524">
    <property type="term" value="F:ATP binding"/>
    <property type="evidence" value="ECO:0007669"/>
    <property type="project" value="UniProtKB-KW"/>
</dbReference>
<evidence type="ECO:0000259" key="15">
    <source>
        <dbReference type="PROSITE" id="PS51195"/>
    </source>
</evidence>
<dbReference type="GO" id="GO:0005829">
    <property type="term" value="C:cytosol"/>
    <property type="evidence" value="ECO:0007669"/>
    <property type="project" value="TreeGrafter"/>
</dbReference>
<evidence type="ECO:0000256" key="2">
    <source>
        <dbReference type="ARBA" id="ARBA00022490"/>
    </source>
</evidence>
<dbReference type="EMBL" id="FOZM01000001">
    <property type="protein sequence ID" value="SFS06996.1"/>
    <property type="molecule type" value="Genomic_DNA"/>
</dbReference>
<evidence type="ECO:0000256" key="4">
    <source>
        <dbReference type="ARBA" id="ARBA00022801"/>
    </source>
</evidence>
<feature type="region of interest" description="Disordered" evidence="12">
    <location>
        <begin position="375"/>
        <end position="485"/>
    </location>
</feature>
<feature type="domain" description="Helicase C-terminal" evidence="14">
    <location>
        <begin position="244"/>
        <end position="386"/>
    </location>
</feature>
<feature type="compositionally biased region" description="Low complexity" evidence="12">
    <location>
        <begin position="416"/>
        <end position="427"/>
    </location>
</feature>
<dbReference type="GO" id="GO:0003724">
    <property type="term" value="F:RNA helicase activity"/>
    <property type="evidence" value="ECO:0007669"/>
    <property type="project" value="UniProtKB-EC"/>
</dbReference>
<keyword evidence="3 11" id="KW-0547">Nucleotide-binding</keyword>
<comment type="catalytic activity">
    <reaction evidence="8">
        <text>ATP + H2O = ADP + phosphate + H(+)</text>
        <dbReference type="Rhea" id="RHEA:13065"/>
        <dbReference type="ChEBI" id="CHEBI:15377"/>
        <dbReference type="ChEBI" id="CHEBI:15378"/>
        <dbReference type="ChEBI" id="CHEBI:30616"/>
        <dbReference type="ChEBI" id="CHEBI:43474"/>
        <dbReference type="ChEBI" id="CHEBI:456216"/>
        <dbReference type="EC" id="3.6.4.13"/>
    </reaction>
</comment>
<dbReference type="PANTHER" id="PTHR47959">
    <property type="entry name" value="ATP-DEPENDENT RNA HELICASE RHLE-RELATED"/>
    <property type="match status" value="1"/>
</dbReference>
<dbReference type="InterPro" id="IPR014001">
    <property type="entry name" value="Helicase_ATP-bd"/>
</dbReference>
<evidence type="ECO:0000256" key="1">
    <source>
        <dbReference type="ARBA" id="ARBA00012552"/>
    </source>
</evidence>
<evidence type="ECO:0000256" key="11">
    <source>
        <dbReference type="RuleBase" id="RU000492"/>
    </source>
</evidence>
<keyword evidence="4 11" id="KW-0378">Hydrolase</keyword>
<reference evidence="16 17" key="1">
    <citation type="submission" date="2016-10" db="EMBL/GenBank/DDBJ databases">
        <authorList>
            <person name="de Groot N.N."/>
        </authorList>
    </citation>
    <scope>NUCLEOTIDE SEQUENCE [LARGE SCALE GENOMIC DNA]</scope>
    <source>
        <strain evidence="16 17">DSM 29433</strain>
    </source>
</reference>
<evidence type="ECO:0000256" key="6">
    <source>
        <dbReference type="ARBA" id="ARBA00022840"/>
    </source>
</evidence>
<dbReference type="GO" id="GO:0009266">
    <property type="term" value="P:response to temperature stimulus"/>
    <property type="evidence" value="ECO:0007669"/>
    <property type="project" value="UniProtKB-ARBA"/>
</dbReference>
<dbReference type="PROSITE" id="PS00039">
    <property type="entry name" value="DEAD_ATP_HELICASE"/>
    <property type="match status" value="1"/>
</dbReference>
<feature type="compositionally biased region" description="Basic and acidic residues" evidence="12">
    <location>
        <begin position="380"/>
        <end position="401"/>
    </location>
</feature>
<dbReference type="GO" id="GO:0016787">
    <property type="term" value="F:hydrolase activity"/>
    <property type="evidence" value="ECO:0007669"/>
    <property type="project" value="UniProtKB-KW"/>
</dbReference>
<dbReference type="SMART" id="SM00487">
    <property type="entry name" value="DEXDc"/>
    <property type="match status" value="1"/>
</dbReference>
<evidence type="ECO:0000313" key="17">
    <source>
        <dbReference type="Proteomes" id="UP000198926"/>
    </source>
</evidence>
<name>A0A1I6LUC2_9RHOB</name>